<evidence type="ECO:0000259" key="6">
    <source>
        <dbReference type="PROSITE" id="PS50059"/>
    </source>
</evidence>
<evidence type="ECO:0000313" key="7">
    <source>
        <dbReference type="EMBL" id="GMH69908.1"/>
    </source>
</evidence>
<dbReference type="GO" id="GO:0005737">
    <property type="term" value="C:cytoplasm"/>
    <property type="evidence" value="ECO:0007669"/>
    <property type="project" value="TreeGrafter"/>
</dbReference>
<evidence type="ECO:0000256" key="2">
    <source>
        <dbReference type="ARBA" id="ARBA00013194"/>
    </source>
</evidence>
<comment type="catalytic activity">
    <reaction evidence="1 5">
        <text>[protein]-peptidylproline (omega=180) = [protein]-peptidylproline (omega=0)</text>
        <dbReference type="Rhea" id="RHEA:16237"/>
        <dbReference type="Rhea" id="RHEA-COMP:10747"/>
        <dbReference type="Rhea" id="RHEA-COMP:10748"/>
        <dbReference type="ChEBI" id="CHEBI:83833"/>
        <dbReference type="ChEBI" id="CHEBI:83834"/>
        <dbReference type="EC" id="5.2.1.8"/>
    </reaction>
</comment>
<reference evidence="7" key="1">
    <citation type="submission" date="2022-07" db="EMBL/GenBank/DDBJ databases">
        <title>Genome analysis of Parmales, a sister group of diatoms, reveals the evolutionary specialization of diatoms from phago-mixotrophs to photoautotrophs.</title>
        <authorList>
            <person name="Ban H."/>
            <person name="Sato S."/>
            <person name="Yoshikawa S."/>
            <person name="Kazumasa Y."/>
            <person name="Nakamura Y."/>
            <person name="Ichinomiya M."/>
            <person name="Saitoh K."/>
            <person name="Sato N."/>
            <person name="Blanc-Mathieu R."/>
            <person name="Endo H."/>
            <person name="Kuwata A."/>
            <person name="Ogata H."/>
        </authorList>
    </citation>
    <scope>NUCLEOTIDE SEQUENCE</scope>
</reference>
<sequence>MEQGRRSGSLLQSMGVKRTVITEGDGQSYPKDGDKVIRGWDEGVKEMSLGELSTLEISSDFGYGDQGIGGVIPGGATLMFEVELLKIGSLTKDWQKSGTCALV</sequence>
<name>A0A9W7AIR7_9STRA</name>
<keyword evidence="8" id="KW-1185">Reference proteome</keyword>
<dbReference type="PANTHER" id="PTHR10516">
    <property type="entry name" value="PEPTIDYL-PROLYL CIS-TRANS ISOMERASE"/>
    <property type="match status" value="1"/>
</dbReference>
<keyword evidence="3 5" id="KW-0697">Rotamase</keyword>
<dbReference type="Gene3D" id="3.10.50.40">
    <property type="match status" value="1"/>
</dbReference>
<evidence type="ECO:0000256" key="4">
    <source>
        <dbReference type="ARBA" id="ARBA00023235"/>
    </source>
</evidence>
<dbReference type="Proteomes" id="UP001165082">
    <property type="component" value="Unassembled WGS sequence"/>
</dbReference>
<dbReference type="GO" id="GO:0003755">
    <property type="term" value="F:peptidyl-prolyl cis-trans isomerase activity"/>
    <property type="evidence" value="ECO:0007669"/>
    <property type="project" value="UniProtKB-KW"/>
</dbReference>
<evidence type="ECO:0000256" key="1">
    <source>
        <dbReference type="ARBA" id="ARBA00000971"/>
    </source>
</evidence>
<dbReference type="InterPro" id="IPR001179">
    <property type="entry name" value="PPIase_FKBP_dom"/>
</dbReference>
<protein>
    <recommendedName>
        <fullName evidence="2 5">peptidylprolyl isomerase</fullName>
        <ecNumber evidence="2 5">5.2.1.8</ecNumber>
    </recommendedName>
</protein>
<dbReference type="EC" id="5.2.1.8" evidence="2 5"/>
<dbReference type="AlphaFoldDB" id="A0A9W7AIR7"/>
<keyword evidence="4 5" id="KW-0413">Isomerase</keyword>
<organism evidence="7 8">
    <name type="scientific">Triparma retinervis</name>
    <dbReference type="NCBI Taxonomy" id="2557542"/>
    <lineage>
        <taxon>Eukaryota</taxon>
        <taxon>Sar</taxon>
        <taxon>Stramenopiles</taxon>
        <taxon>Ochrophyta</taxon>
        <taxon>Bolidophyceae</taxon>
        <taxon>Parmales</taxon>
        <taxon>Triparmaceae</taxon>
        <taxon>Triparma</taxon>
    </lineage>
</organism>
<dbReference type="OrthoDB" id="1902587at2759"/>
<evidence type="ECO:0000313" key="8">
    <source>
        <dbReference type="Proteomes" id="UP001165082"/>
    </source>
</evidence>
<dbReference type="EMBL" id="BRXZ01001386">
    <property type="protein sequence ID" value="GMH69908.1"/>
    <property type="molecule type" value="Genomic_DNA"/>
</dbReference>
<feature type="domain" description="PPIase FKBP-type" evidence="6">
    <location>
        <begin position="1"/>
        <end position="88"/>
    </location>
</feature>
<evidence type="ECO:0000256" key="3">
    <source>
        <dbReference type="ARBA" id="ARBA00023110"/>
    </source>
</evidence>
<dbReference type="Pfam" id="PF00254">
    <property type="entry name" value="FKBP_C"/>
    <property type="match status" value="1"/>
</dbReference>
<dbReference type="InterPro" id="IPR046357">
    <property type="entry name" value="PPIase_dom_sf"/>
</dbReference>
<dbReference type="SUPFAM" id="SSF54534">
    <property type="entry name" value="FKBP-like"/>
    <property type="match status" value="1"/>
</dbReference>
<comment type="caution">
    <text evidence="7">The sequence shown here is derived from an EMBL/GenBank/DDBJ whole genome shotgun (WGS) entry which is preliminary data.</text>
</comment>
<proteinExistence type="predicted"/>
<gene>
    <name evidence="7" type="ORF">TrRE_jg2146</name>
</gene>
<dbReference type="PANTHER" id="PTHR10516:SF443">
    <property type="entry name" value="FK506-BINDING PROTEIN 59-RELATED"/>
    <property type="match status" value="1"/>
</dbReference>
<dbReference type="InterPro" id="IPR050689">
    <property type="entry name" value="FKBP-type_PPIase"/>
</dbReference>
<evidence type="ECO:0000256" key="5">
    <source>
        <dbReference type="PROSITE-ProRule" id="PRU00277"/>
    </source>
</evidence>
<dbReference type="PROSITE" id="PS50059">
    <property type="entry name" value="FKBP_PPIASE"/>
    <property type="match status" value="1"/>
</dbReference>
<accession>A0A9W7AIR7</accession>